<dbReference type="PANTHER" id="PTHR11709">
    <property type="entry name" value="MULTI-COPPER OXIDASE"/>
    <property type="match status" value="1"/>
</dbReference>
<feature type="domain" description="Plastocyanin-like" evidence="7">
    <location>
        <begin position="542"/>
        <end position="652"/>
    </location>
</feature>
<dbReference type="GO" id="GO:0016491">
    <property type="term" value="F:oxidoreductase activity"/>
    <property type="evidence" value="ECO:0007669"/>
    <property type="project" value="UniProtKB-KW"/>
</dbReference>
<keyword evidence="10" id="KW-1185">Reference proteome</keyword>
<keyword evidence="3" id="KW-0560">Oxidoreductase</keyword>
<evidence type="ECO:0000256" key="1">
    <source>
        <dbReference type="ARBA" id="ARBA00010609"/>
    </source>
</evidence>
<evidence type="ECO:0000256" key="3">
    <source>
        <dbReference type="ARBA" id="ARBA00023002"/>
    </source>
</evidence>
<evidence type="ECO:0008006" key="11">
    <source>
        <dbReference type="Google" id="ProtNLM"/>
    </source>
</evidence>
<dbReference type="InterPro" id="IPR011707">
    <property type="entry name" value="Cu-oxidase-like_N"/>
</dbReference>
<feature type="domain" description="Plastocyanin-like" evidence="8">
    <location>
        <begin position="133"/>
        <end position="247"/>
    </location>
</feature>
<dbReference type="GO" id="GO:0005507">
    <property type="term" value="F:copper ion binding"/>
    <property type="evidence" value="ECO:0007669"/>
    <property type="project" value="InterPro"/>
</dbReference>
<dbReference type="InterPro" id="IPR045087">
    <property type="entry name" value="Cu-oxidase_fam"/>
</dbReference>
<dbReference type="AlphaFoldDB" id="A0AAD9MBR2"/>
<sequence>MGLVALLVTFLVDVATFTGNVFNPSTYGAEHAPAGLLADLGRDGQIPLLADGQAPAHADGAVVAFHPDGASAGFTCRYPELSAARWKPCNTKDSRDCWIRSAAQPGRRFDVHTDYELPERVPRGQTREYWITVGNHTVSPDGIPKAALVFNGTYPGPLLEACWGDQLVVHVTNTLPDQGTTVHWHGIRQLGSPEMDGVPLTQCPIPGRGGSFTYNFTALQYGHTWYHSHYSLQYPDGLAAPLVIYGPSSADWDVAVPPLLLADWLDTPAAVPFVRQEEQGRAGTVDAIVVNGRGHDPVTSAGSYDVTRFQRGKKHVLRLINGAAATSFVFSIDNHRLTVVAADLVAVVPYTVTSLLVGIGQRYTVVVDGLADPGPNGHFWVRTHPATGCNGFNAGTFNATFAPFDVRTALVSYDDAAAPVRLPDCTSHSHDRAGADLACRDEPAAHLRPVVPWTVARAPLNELDRSTFIPANEAAPDAGLPAQGRYKHWELRLNQTVENRTGEVRHAPFWIDFGNPTLLNVTGAGRDPYYNIIDYDFPRDEDGFVYMVIDDKRAGPLGDNTTGLGIAHPMHWHGSDVVILAQSDAPYDPATSLGRDNWTFANPARRDVALVPAGGYLAVAFRPDNPGAWLVHCHIAFHASAGLALQMVVQPSKVDEAVGEPGRAEARRLCAAWDAFQAEANVTANKIDSGI</sequence>
<feature type="signal peptide" evidence="5">
    <location>
        <begin position="1"/>
        <end position="16"/>
    </location>
</feature>
<protein>
    <recommendedName>
        <fullName evidence="11">Laccase</fullName>
    </recommendedName>
</protein>
<dbReference type="Pfam" id="PF07732">
    <property type="entry name" value="Cu-oxidase_3"/>
    <property type="match status" value="1"/>
</dbReference>
<evidence type="ECO:0000256" key="5">
    <source>
        <dbReference type="SAM" id="SignalP"/>
    </source>
</evidence>
<comment type="similarity">
    <text evidence="1">Belongs to the multicopper oxidase family.</text>
</comment>
<dbReference type="Pfam" id="PF07731">
    <property type="entry name" value="Cu-oxidase_2"/>
    <property type="match status" value="1"/>
</dbReference>
<accession>A0AAD9MBR2</accession>
<evidence type="ECO:0000313" key="10">
    <source>
        <dbReference type="Proteomes" id="UP001217918"/>
    </source>
</evidence>
<keyword evidence="5" id="KW-0732">Signal</keyword>
<dbReference type="InterPro" id="IPR011706">
    <property type="entry name" value="Cu-oxidase_C"/>
</dbReference>
<evidence type="ECO:0000256" key="2">
    <source>
        <dbReference type="ARBA" id="ARBA00022723"/>
    </source>
</evidence>
<organism evidence="9 10">
    <name type="scientific">Phyllachora maydis</name>
    <dbReference type="NCBI Taxonomy" id="1825666"/>
    <lineage>
        <taxon>Eukaryota</taxon>
        <taxon>Fungi</taxon>
        <taxon>Dikarya</taxon>
        <taxon>Ascomycota</taxon>
        <taxon>Pezizomycotina</taxon>
        <taxon>Sordariomycetes</taxon>
        <taxon>Sordariomycetidae</taxon>
        <taxon>Phyllachorales</taxon>
        <taxon>Phyllachoraceae</taxon>
        <taxon>Phyllachora</taxon>
    </lineage>
</organism>
<reference evidence="9" key="1">
    <citation type="journal article" date="2023" name="Mol. Plant Microbe Interact.">
        <title>Elucidating the Obligate Nature and Biological Capacity of an Invasive Fungal Corn Pathogen.</title>
        <authorList>
            <person name="MacCready J.S."/>
            <person name="Roggenkamp E.M."/>
            <person name="Gdanetz K."/>
            <person name="Chilvers M.I."/>
        </authorList>
    </citation>
    <scope>NUCLEOTIDE SEQUENCE</scope>
    <source>
        <strain evidence="9">PM02</strain>
    </source>
</reference>
<proteinExistence type="inferred from homology"/>
<feature type="chain" id="PRO_5042124308" description="Laccase" evidence="5">
    <location>
        <begin position="17"/>
        <end position="691"/>
    </location>
</feature>
<evidence type="ECO:0000259" key="6">
    <source>
        <dbReference type="Pfam" id="PF00394"/>
    </source>
</evidence>
<dbReference type="PROSITE" id="PS00079">
    <property type="entry name" value="MULTICOPPER_OXIDASE1"/>
    <property type="match status" value="1"/>
</dbReference>
<evidence type="ECO:0000259" key="7">
    <source>
        <dbReference type="Pfam" id="PF07731"/>
    </source>
</evidence>
<evidence type="ECO:0000259" key="8">
    <source>
        <dbReference type="Pfam" id="PF07732"/>
    </source>
</evidence>
<evidence type="ECO:0000256" key="4">
    <source>
        <dbReference type="ARBA" id="ARBA00023008"/>
    </source>
</evidence>
<dbReference type="CDD" id="cd13901">
    <property type="entry name" value="CuRO_3_MaLCC_like"/>
    <property type="match status" value="1"/>
</dbReference>
<dbReference type="InterPro" id="IPR008972">
    <property type="entry name" value="Cupredoxin"/>
</dbReference>
<dbReference type="SUPFAM" id="SSF49503">
    <property type="entry name" value="Cupredoxins"/>
    <property type="match status" value="3"/>
</dbReference>
<name>A0AAD9MBR2_9PEZI</name>
<dbReference type="Pfam" id="PF00394">
    <property type="entry name" value="Cu-oxidase"/>
    <property type="match status" value="1"/>
</dbReference>
<dbReference type="FunFam" id="2.60.40.420:FF:000045">
    <property type="entry name" value="Laccase 2"/>
    <property type="match status" value="1"/>
</dbReference>
<dbReference type="Gene3D" id="2.60.40.420">
    <property type="entry name" value="Cupredoxins - blue copper proteins"/>
    <property type="match status" value="3"/>
</dbReference>
<dbReference type="InterPro" id="IPR001117">
    <property type="entry name" value="Cu-oxidase_2nd"/>
</dbReference>
<dbReference type="InterPro" id="IPR033138">
    <property type="entry name" value="Cu_oxidase_CS"/>
</dbReference>
<keyword evidence="2" id="KW-0479">Metal-binding</keyword>
<dbReference type="CDD" id="cd13854">
    <property type="entry name" value="CuRO_1_MaLCC_like"/>
    <property type="match status" value="1"/>
</dbReference>
<dbReference type="InterPro" id="IPR002355">
    <property type="entry name" value="Cu_oxidase_Cu_BS"/>
</dbReference>
<evidence type="ECO:0000313" key="9">
    <source>
        <dbReference type="EMBL" id="KAK2068073.1"/>
    </source>
</evidence>
<gene>
    <name evidence="9" type="ORF">P8C59_002744</name>
</gene>
<keyword evidence="4" id="KW-0186">Copper</keyword>
<dbReference type="Proteomes" id="UP001217918">
    <property type="component" value="Unassembled WGS sequence"/>
</dbReference>
<dbReference type="PANTHER" id="PTHR11709:SF71">
    <property type="entry name" value="OXIDOREDUCTASE TPCJ"/>
    <property type="match status" value="1"/>
</dbReference>
<dbReference type="EMBL" id="JAQQPM010000002">
    <property type="protein sequence ID" value="KAK2068073.1"/>
    <property type="molecule type" value="Genomic_DNA"/>
</dbReference>
<feature type="domain" description="Plastocyanin-like" evidence="6">
    <location>
        <begin position="258"/>
        <end position="386"/>
    </location>
</feature>
<dbReference type="PROSITE" id="PS00080">
    <property type="entry name" value="MULTICOPPER_OXIDASE2"/>
    <property type="match status" value="1"/>
</dbReference>
<comment type="caution">
    <text evidence="9">The sequence shown here is derived from an EMBL/GenBank/DDBJ whole genome shotgun (WGS) entry which is preliminary data.</text>
</comment>